<sequence length="169" mass="18396">MVCRRLLVAVTITSGFAGFTAGTVCVLTRTLDNSKPKGSSIPQRIGEGGSSDELVLDLSSTSLESHLSLGLFDLVGSAWFMRHRHTHINMNRTNRMTVDRQTRAFTRRQHPPLPILHCVLEYPFLQIFLLPLIPLALCLGIDPSPAAPGASCPFASPTNDRTARSSTPS</sequence>
<keyword evidence="3" id="KW-1185">Reference proteome</keyword>
<comment type="caution">
    <text evidence="2">The sequence shown here is derived from an EMBL/GenBank/DDBJ whole genome shotgun (WGS) entry which is preliminary data.</text>
</comment>
<evidence type="ECO:0000256" key="1">
    <source>
        <dbReference type="SAM" id="MobiDB-lite"/>
    </source>
</evidence>
<proteinExistence type="predicted"/>
<protein>
    <submittedName>
        <fullName evidence="2">Uncharacterized protein</fullName>
    </submittedName>
</protein>
<evidence type="ECO:0000313" key="2">
    <source>
        <dbReference type="EMBL" id="KAF8891074.1"/>
    </source>
</evidence>
<gene>
    <name evidence="2" type="ORF">CPB84DRAFT_1784314</name>
</gene>
<dbReference type="EMBL" id="JADNYJ010000073">
    <property type="protein sequence ID" value="KAF8891074.1"/>
    <property type="molecule type" value="Genomic_DNA"/>
</dbReference>
<accession>A0A9P5TLF3</accession>
<dbReference type="Proteomes" id="UP000724874">
    <property type="component" value="Unassembled WGS sequence"/>
</dbReference>
<dbReference type="AlphaFoldDB" id="A0A9P5TLF3"/>
<feature type="compositionally biased region" description="Polar residues" evidence="1">
    <location>
        <begin position="156"/>
        <end position="169"/>
    </location>
</feature>
<name>A0A9P5TLF3_GYMJU</name>
<feature type="region of interest" description="Disordered" evidence="1">
    <location>
        <begin position="150"/>
        <end position="169"/>
    </location>
</feature>
<reference evidence="2" key="1">
    <citation type="submission" date="2020-11" db="EMBL/GenBank/DDBJ databases">
        <authorList>
            <consortium name="DOE Joint Genome Institute"/>
            <person name="Ahrendt S."/>
            <person name="Riley R."/>
            <person name="Andreopoulos W."/>
            <person name="LaButti K."/>
            <person name="Pangilinan J."/>
            <person name="Ruiz-duenas F.J."/>
            <person name="Barrasa J.M."/>
            <person name="Sanchez-Garcia M."/>
            <person name="Camarero S."/>
            <person name="Miyauchi S."/>
            <person name="Serrano A."/>
            <person name="Linde D."/>
            <person name="Babiker R."/>
            <person name="Drula E."/>
            <person name="Ayuso-Fernandez I."/>
            <person name="Pacheco R."/>
            <person name="Padilla G."/>
            <person name="Ferreira P."/>
            <person name="Barriuso J."/>
            <person name="Kellner H."/>
            <person name="Castanera R."/>
            <person name="Alfaro M."/>
            <person name="Ramirez L."/>
            <person name="Pisabarro A.G."/>
            <person name="Kuo A."/>
            <person name="Tritt A."/>
            <person name="Lipzen A."/>
            <person name="He G."/>
            <person name="Yan M."/>
            <person name="Ng V."/>
            <person name="Cullen D."/>
            <person name="Martin F."/>
            <person name="Rosso M.-N."/>
            <person name="Henrissat B."/>
            <person name="Hibbett D."/>
            <person name="Martinez A.T."/>
            <person name="Grigoriev I.V."/>
        </authorList>
    </citation>
    <scope>NUCLEOTIDE SEQUENCE</scope>
    <source>
        <strain evidence="2">AH 44721</strain>
    </source>
</reference>
<evidence type="ECO:0000313" key="3">
    <source>
        <dbReference type="Proteomes" id="UP000724874"/>
    </source>
</evidence>
<organism evidence="2 3">
    <name type="scientific">Gymnopilus junonius</name>
    <name type="common">Spectacular rustgill mushroom</name>
    <name type="synonym">Gymnopilus spectabilis subsp. junonius</name>
    <dbReference type="NCBI Taxonomy" id="109634"/>
    <lineage>
        <taxon>Eukaryota</taxon>
        <taxon>Fungi</taxon>
        <taxon>Dikarya</taxon>
        <taxon>Basidiomycota</taxon>
        <taxon>Agaricomycotina</taxon>
        <taxon>Agaricomycetes</taxon>
        <taxon>Agaricomycetidae</taxon>
        <taxon>Agaricales</taxon>
        <taxon>Agaricineae</taxon>
        <taxon>Hymenogastraceae</taxon>
        <taxon>Gymnopilus</taxon>
    </lineage>
</organism>